<dbReference type="OrthoDB" id="3173428at2"/>
<feature type="domain" description="Amidohydrolase 3" evidence="1">
    <location>
        <begin position="45"/>
        <end position="547"/>
    </location>
</feature>
<dbReference type="EMBL" id="SHKR01000011">
    <property type="protein sequence ID" value="RZU20618.1"/>
    <property type="molecule type" value="Genomic_DNA"/>
</dbReference>
<protein>
    <recommendedName>
        <fullName evidence="1">Amidohydrolase 3 domain-containing protein</fullName>
    </recommendedName>
</protein>
<dbReference type="InterPro" id="IPR011059">
    <property type="entry name" value="Metal-dep_hydrolase_composite"/>
</dbReference>
<evidence type="ECO:0000259" key="1">
    <source>
        <dbReference type="Pfam" id="PF07969"/>
    </source>
</evidence>
<dbReference type="Pfam" id="PF07969">
    <property type="entry name" value="Amidohydro_3"/>
    <property type="match status" value="1"/>
</dbReference>
<reference evidence="2 3" key="1">
    <citation type="journal article" date="2015" name="Stand. Genomic Sci.">
        <title>Genomic Encyclopedia of Bacterial and Archaeal Type Strains, Phase III: the genomes of soil and plant-associated and newly described type strains.</title>
        <authorList>
            <person name="Whitman W.B."/>
            <person name="Woyke T."/>
            <person name="Klenk H.P."/>
            <person name="Zhou Y."/>
            <person name="Lilburn T.G."/>
            <person name="Beck B.J."/>
            <person name="De Vos P."/>
            <person name="Vandamme P."/>
            <person name="Eisen J.A."/>
            <person name="Garrity G."/>
            <person name="Hugenholtz P."/>
            <person name="Kyrpides N.C."/>
        </authorList>
    </citation>
    <scope>NUCLEOTIDE SEQUENCE [LARGE SCALE GENOMIC DNA]</scope>
    <source>
        <strain evidence="2 3">VKM Ac-2540</strain>
    </source>
</reference>
<dbReference type="InterPro" id="IPR033932">
    <property type="entry name" value="YtcJ-like"/>
</dbReference>
<dbReference type="SUPFAM" id="SSF51556">
    <property type="entry name" value="Metallo-dependent hydrolases"/>
    <property type="match status" value="1"/>
</dbReference>
<keyword evidence="3" id="KW-1185">Reference proteome</keyword>
<dbReference type="PANTHER" id="PTHR22642:SF2">
    <property type="entry name" value="PROTEIN LONG AFTER FAR-RED 3"/>
    <property type="match status" value="1"/>
</dbReference>
<gene>
    <name evidence="2" type="ORF">EV645_2855</name>
</gene>
<dbReference type="GO" id="GO:0016810">
    <property type="term" value="F:hydrolase activity, acting on carbon-nitrogen (but not peptide) bonds"/>
    <property type="evidence" value="ECO:0007669"/>
    <property type="project" value="InterPro"/>
</dbReference>
<dbReference type="Gene3D" id="3.10.310.70">
    <property type="match status" value="1"/>
</dbReference>
<dbReference type="RefSeq" id="WP_130443372.1">
    <property type="nucleotide sequence ID" value="NZ_SHKR01000011.1"/>
</dbReference>
<proteinExistence type="predicted"/>
<dbReference type="CDD" id="cd01300">
    <property type="entry name" value="YtcJ_like"/>
    <property type="match status" value="1"/>
</dbReference>
<name>A0A4Q7XBR1_9ACTN</name>
<dbReference type="Gene3D" id="2.30.40.10">
    <property type="entry name" value="Urease, subunit C, domain 1"/>
    <property type="match status" value="1"/>
</dbReference>
<organism evidence="2 3">
    <name type="scientific">Kribbella rubisoli</name>
    <dbReference type="NCBI Taxonomy" id="3075929"/>
    <lineage>
        <taxon>Bacteria</taxon>
        <taxon>Bacillati</taxon>
        <taxon>Actinomycetota</taxon>
        <taxon>Actinomycetes</taxon>
        <taxon>Propionibacteriales</taxon>
        <taxon>Kribbellaceae</taxon>
        <taxon>Kribbella</taxon>
    </lineage>
</organism>
<evidence type="ECO:0000313" key="2">
    <source>
        <dbReference type="EMBL" id="RZU20618.1"/>
    </source>
</evidence>
<dbReference type="Proteomes" id="UP000292027">
    <property type="component" value="Unassembled WGS sequence"/>
</dbReference>
<comment type="caution">
    <text evidence="2">The sequence shown here is derived from an EMBL/GenBank/DDBJ whole genome shotgun (WGS) entry which is preliminary data.</text>
</comment>
<evidence type="ECO:0000313" key="3">
    <source>
        <dbReference type="Proteomes" id="UP000292027"/>
    </source>
</evidence>
<dbReference type="Gene3D" id="3.20.20.140">
    <property type="entry name" value="Metal-dependent hydrolases"/>
    <property type="match status" value="1"/>
</dbReference>
<dbReference type="InterPro" id="IPR032466">
    <property type="entry name" value="Metal_Hydrolase"/>
</dbReference>
<dbReference type="SUPFAM" id="SSF51338">
    <property type="entry name" value="Composite domain of metallo-dependent hydrolases"/>
    <property type="match status" value="1"/>
</dbReference>
<dbReference type="AlphaFoldDB" id="A0A4Q7XBR1"/>
<dbReference type="PANTHER" id="PTHR22642">
    <property type="entry name" value="IMIDAZOLONEPROPIONASE"/>
    <property type="match status" value="1"/>
</dbReference>
<dbReference type="InterPro" id="IPR013108">
    <property type="entry name" value="Amidohydro_3"/>
</dbReference>
<sequence>MTLYLNGKVVTVDGGFSIAEAFAVTDGRFTAVGSNDEIRELGGPVVDLGGRTVVPGFIDAHSHTVHVAVESLGEPNLTGLTSIAAIVERIGEVAAGTEPGAWISTTPLGTPTYYFDVPDGLVERRWPTRADLDVVAPVNPVHIPTPPFWPHPAILNSAALRELGITRDTPDQPGLRIERDAGGQPTGVVHGMLFYNARIPLVRQLLMSLPTKTPEARQEAIATALRANLANGLTTVYEGHGNTAFAPDLQGLHDAGQLPGRVVGTYDVPVGKPLDLAKWMTTVADAAGAGTGDDRLRIHGLTVSLETPLHFGGALMSEPYLDQHDVLGNGASVLTVEQLADVARLAVQHDVRLNVLVTGDGACEIAADALEIVHRETPLTGRSWVLQHVHHVTKEQIARFAALGLVAQVCAGVDFARGEPVYVKRLPGDQWEHVTPVRWWIDAGVPIALGSDGAHAPLVDLWASLTRKDGRSGRSLLTPAKTMTRPEAIRGWTADAAVVLGVGDRVGSIEAGKLADFVVLDRDILTCPVDEIRDAAVLTTVVGGEVVSS</sequence>
<accession>A0A4Q7XBR1</accession>